<evidence type="ECO:0000259" key="2">
    <source>
        <dbReference type="Pfam" id="PF00868"/>
    </source>
</evidence>
<feature type="non-terminal residue" evidence="3">
    <location>
        <position position="77"/>
    </location>
</feature>
<feature type="domain" description="Transglutaminase N-terminal" evidence="2">
    <location>
        <begin position="3"/>
        <end position="57"/>
    </location>
</feature>
<dbReference type="EMBL" id="JAMKFB020000023">
    <property type="protein sequence ID" value="KAL0157769.1"/>
    <property type="molecule type" value="Genomic_DNA"/>
</dbReference>
<accession>A0ABD0N6L2</accession>
<evidence type="ECO:0000313" key="3">
    <source>
        <dbReference type="EMBL" id="KAL0157769.1"/>
    </source>
</evidence>
<dbReference type="InterPro" id="IPR014756">
    <property type="entry name" value="Ig_E-set"/>
</dbReference>
<comment type="caution">
    <text evidence="3">The sequence shown here is derived from an EMBL/GenBank/DDBJ whole genome shotgun (WGS) entry which is preliminary data.</text>
</comment>
<dbReference type="SUPFAM" id="SSF81296">
    <property type="entry name" value="E set domains"/>
    <property type="match status" value="1"/>
</dbReference>
<dbReference type="Gene3D" id="2.60.40.10">
    <property type="entry name" value="Immunoglobulins"/>
    <property type="match status" value="1"/>
</dbReference>
<reference evidence="3 4" key="1">
    <citation type="submission" date="2024-05" db="EMBL/GenBank/DDBJ databases">
        <title>Genome sequencing and assembly of Indian major carp, Cirrhinus mrigala (Hamilton, 1822).</title>
        <authorList>
            <person name="Mohindra V."/>
            <person name="Chowdhury L.M."/>
            <person name="Lal K."/>
            <person name="Jena J.K."/>
        </authorList>
    </citation>
    <scope>NUCLEOTIDE SEQUENCE [LARGE SCALE GENOMIC DNA]</scope>
    <source>
        <strain evidence="3">CM1030</strain>
        <tissue evidence="3">Blood</tissue>
    </source>
</reference>
<dbReference type="InterPro" id="IPR050779">
    <property type="entry name" value="Transglutaminase"/>
</dbReference>
<comment type="similarity">
    <text evidence="1">Belongs to the transglutaminase superfamily. Transglutaminase family.</text>
</comment>
<dbReference type="PANTHER" id="PTHR11590:SF49">
    <property type="entry name" value="PROTEIN-GLUTAMINE GAMMA-GLUTAMYLTRANSFERASE K"/>
    <property type="match status" value="1"/>
</dbReference>
<dbReference type="InterPro" id="IPR013783">
    <property type="entry name" value="Ig-like_fold"/>
</dbReference>
<dbReference type="InterPro" id="IPR001102">
    <property type="entry name" value="Transglutaminase_N"/>
</dbReference>
<evidence type="ECO:0000313" key="4">
    <source>
        <dbReference type="Proteomes" id="UP001529510"/>
    </source>
</evidence>
<proteinExistence type="inferred from homology"/>
<dbReference type="AlphaFoldDB" id="A0ABD0N6L2"/>
<evidence type="ECO:0000256" key="1">
    <source>
        <dbReference type="ARBA" id="ARBA00005968"/>
    </source>
</evidence>
<dbReference type="GO" id="GO:0007399">
    <property type="term" value="P:nervous system development"/>
    <property type="evidence" value="ECO:0007669"/>
    <property type="project" value="UniProtKB-ARBA"/>
</dbReference>
<dbReference type="Pfam" id="PF00868">
    <property type="entry name" value="Transglut_N"/>
    <property type="match status" value="1"/>
</dbReference>
<organism evidence="3 4">
    <name type="scientific">Cirrhinus mrigala</name>
    <name type="common">Mrigala</name>
    <dbReference type="NCBI Taxonomy" id="683832"/>
    <lineage>
        <taxon>Eukaryota</taxon>
        <taxon>Metazoa</taxon>
        <taxon>Chordata</taxon>
        <taxon>Craniata</taxon>
        <taxon>Vertebrata</taxon>
        <taxon>Euteleostomi</taxon>
        <taxon>Actinopterygii</taxon>
        <taxon>Neopterygii</taxon>
        <taxon>Teleostei</taxon>
        <taxon>Ostariophysi</taxon>
        <taxon>Cypriniformes</taxon>
        <taxon>Cyprinidae</taxon>
        <taxon>Labeoninae</taxon>
        <taxon>Labeonini</taxon>
        <taxon>Cirrhinus</taxon>
    </lineage>
</organism>
<sequence length="77" mass="8680">NIPSTSSEMLTIVPLVKKFEKDCWEARIVEQMQNRMRLCVYSQSTASIGQYKLTVVTNGPGGKATSAEYDIYMLFNP</sequence>
<gene>
    <name evidence="3" type="ORF">M9458_045845</name>
</gene>
<feature type="non-terminal residue" evidence="3">
    <location>
        <position position="1"/>
    </location>
</feature>
<dbReference type="Proteomes" id="UP001529510">
    <property type="component" value="Unassembled WGS sequence"/>
</dbReference>
<protein>
    <recommendedName>
        <fullName evidence="2">Transglutaminase N-terminal domain-containing protein</fullName>
    </recommendedName>
</protein>
<name>A0ABD0N6L2_CIRMR</name>
<keyword evidence="4" id="KW-1185">Reference proteome</keyword>
<dbReference type="PANTHER" id="PTHR11590">
    <property type="entry name" value="PROTEIN-GLUTAMINE GAMMA-GLUTAMYLTRANSFERASE"/>
    <property type="match status" value="1"/>
</dbReference>